<dbReference type="EMBL" id="BMYQ01000044">
    <property type="protein sequence ID" value="GGW47891.1"/>
    <property type="molecule type" value="Genomic_DNA"/>
</dbReference>
<protein>
    <recommendedName>
        <fullName evidence="1">DUF6473 domain-containing protein</fullName>
    </recommendedName>
</protein>
<comment type="caution">
    <text evidence="2">The sequence shown here is derived from an EMBL/GenBank/DDBJ whole genome shotgun (WGS) entry which is preliminary data.</text>
</comment>
<organism evidence="2 3">
    <name type="scientific">Gemmobacter lanyuensis</name>
    <dbReference type="NCBI Taxonomy" id="1054497"/>
    <lineage>
        <taxon>Bacteria</taxon>
        <taxon>Pseudomonadati</taxon>
        <taxon>Pseudomonadota</taxon>
        <taxon>Alphaproteobacteria</taxon>
        <taxon>Rhodobacterales</taxon>
        <taxon>Paracoccaceae</taxon>
        <taxon>Gemmobacter</taxon>
    </lineage>
</organism>
<evidence type="ECO:0000313" key="3">
    <source>
        <dbReference type="Proteomes" id="UP000628984"/>
    </source>
</evidence>
<dbReference type="InterPro" id="IPR045524">
    <property type="entry name" value="DUF6473"/>
</dbReference>
<dbReference type="AlphaFoldDB" id="A0A918MR23"/>
<feature type="domain" description="DUF6473" evidence="1">
    <location>
        <begin position="1"/>
        <end position="231"/>
    </location>
</feature>
<reference evidence="2" key="1">
    <citation type="journal article" date="2014" name="Int. J. Syst. Evol. Microbiol.">
        <title>Complete genome sequence of Corynebacterium casei LMG S-19264T (=DSM 44701T), isolated from a smear-ripened cheese.</title>
        <authorList>
            <consortium name="US DOE Joint Genome Institute (JGI-PGF)"/>
            <person name="Walter F."/>
            <person name="Albersmeier A."/>
            <person name="Kalinowski J."/>
            <person name="Ruckert C."/>
        </authorList>
    </citation>
    <scope>NUCLEOTIDE SEQUENCE</scope>
    <source>
        <strain evidence="2">KCTC 23714</strain>
    </source>
</reference>
<evidence type="ECO:0000259" key="1">
    <source>
        <dbReference type="Pfam" id="PF20078"/>
    </source>
</evidence>
<dbReference type="RefSeq" id="WP_189635521.1">
    <property type="nucleotide sequence ID" value="NZ_BMYQ01000044.1"/>
</dbReference>
<name>A0A918MR23_9RHOB</name>
<keyword evidence="3" id="KW-1185">Reference proteome</keyword>
<sequence>MAFMEPGLGARTLELCRYGTSRTLFRGPERSLDAPYWAVLGGTACHAPMVADPWPDVLERFAGCPVANLSVVNAGVDLFLRESALARIAAGADRVFVQVLGALNLSNRFYQVHSRRNDRFIGALPPLQALYPEVDFTEFAFTQHMAQTLMRISPDRFDTIAAELRRVWLSRMASVLRPLQGKATLLWLGASRPPRTGRTADLTLMDPWLIDAGMLARLQALAGRTVYLRGKPECADWHRAVAERISTRS</sequence>
<proteinExistence type="predicted"/>
<evidence type="ECO:0000313" key="2">
    <source>
        <dbReference type="EMBL" id="GGW47891.1"/>
    </source>
</evidence>
<accession>A0A918MR23</accession>
<gene>
    <name evidence="2" type="ORF">GCM10011452_38770</name>
</gene>
<dbReference type="Pfam" id="PF20078">
    <property type="entry name" value="DUF6473"/>
    <property type="match status" value="1"/>
</dbReference>
<dbReference type="Proteomes" id="UP000628984">
    <property type="component" value="Unassembled WGS sequence"/>
</dbReference>
<reference evidence="2" key="2">
    <citation type="submission" date="2020-09" db="EMBL/GenBank/DDBJ databases">
        <authorList>
            <person name="Sun Q."/>
            <person name="Kim S."/>
        </authorList>
    </citation>
    <scope>NUCLEOTIDE SEQUENCE</scope>
    <source>
        <strain evidence="2">KCTC 23714</strain>
    </source>
</reference>